<keyword evidence="6" id="KW-0333">Golgi apparatus</keyword>
<dbReference type="AlphaFoldDB" id="A0A427AV01"/>
<keyword evidence="4" id="KW-0735">Signal-anchor</keyword>
<evidence type="ECO:0000256" key="6">
    <source>
        <dbReference type="ARBA" id="ARBA00023034"/>
    </source>
</evidence>
<comment type="subcellular location">
    <subcellularLocation>
        <location evidence="1">Golgi apparatus membrane</location>
        <topology evidence="1">Single-pass type II membrane protein</topology>
    </subcellularLocation>
</comment>
<evidence type="ECO:0000313" key="12">
    <source>
        <dbReference type="Proteomes" id="UP000287651"/>
    </source>
</evidence>
<feature type="signal peptide" evidence="8">
    <location>
        <begin position="1"/>
        <end position="30"/>
    </location>
</feature>
<dbReference type="PANTHER" id="PTHR32285:SF14">
    <property type="entry name" value="PROTEIN PMR5"/>
    <property type="match status" value="1"/>
</dbReference>
<evidence type="ECO:0000313" key="11">
    <source>
        <dbReference type="EMBL" id="RRT80035.1"/>
    </source>
</evidence>
<comment type="similarity">
    <text evidence="2">Belongs to the PC-esterase family. TBL subfamily.</text>
</comment>
<feature type="domain" description="Trichome birefringence-like C-terminal" evidence="9">
    <location>
        <begin position="179"/>
        <end position="239"/>
    </location>
</feature>
<keyword evidence="3" id="KW-0812">Transmembrane</keyword>
<protein>
    <submittedName>
        <fullName evidence="11">Uncharacterized protein</fullName>
    </submittedName>
</protein>
<keyword evidence="8" id="KW-0732">Signal</keyword>
<evidence type="ECO:0000256" key="8">
    <source>
        <dbReference type="SAM" id="SignalP"/>
    </source>
</evidence>
<dbReference type="InterPro" id="IPR025846">
    <property type="entry name" value="TBL_N"/>
</dbReference>
<evidence type="ECO:0000256" key="4">
    <source>
        <dbReference type="ARBA" id="ARBA00022968"/>
    </source>
</evidence>
<dbReference type="InterPro" id="IPR026057">
    <property type="entry name" value="TBL_C"/>
</dbReference>
<evidence type="ECO:0000256" key="5">
    <source>
        <dbReference type="ARBA" id="ARBA00022989"/>
    </source>
</evidence>
<reference evidence="11 12" key="1">
    <citation type="journal article" date="2014" name="Agronomy (Basel)">
        <title>A Draft Genome Sequence for Ensete ventricosum, the Drought-Tolerant Tree Against Hunger.</title>
        <authorList>
            <person name="Harrison J."/>
            <person name="Moore K.A."/>
            <person name="Paszkiewicz K."/>
            <person name="Jones T."/>
            <person name="Grant M."/>
            <person name="Ambacheew D."/>
            <person name="Muzemil S."/>
            <person name="Studholme D.J."/>
        </authorList>
    </citation>
    <scope>NUCLEOTIDE SEQUENCE [LARGE SCALE GENOMIC DNA]</scope>
</reference>
<evidence type="ECO:0000256" key="2">
    <source>
        <dbReference type="ARBA" id="ARBA00007727"/>
    </source>
</evidence>
<feature type="domain" description="Trichome birefringence-like N-terminal" evidence="10">
    <location>
        <begin position="52"/>
        <end position="104"/>
    </location>
</feature>
<evidence type="ECO:0000259" key="10">
    <source>
        <dbReference type="Pfam" id="PF14416"/>
    </source>
</evidence>
<evidence type="ECO:0000259" key="9">
    <source>
        <dbReference type="Pfam" id="PF13839"/>
    </source>
</evidence>
<keyword evidence="5" id="KW-1133">Transmembrane helix</keyword>
<evidence type="ECO:0000256" key="1">
    <source>
        <dbReference type="ARBA" id="ARBA00004323"/>
    </source>
</evidence>
<dbReference type="GO" id="GO:0000139">
    <property type="term" value="C:Golgi membrane"/>
    <property type="evidence" value="ECO:0007669"/>
    <property type="project" value="UniProtKB-SubCell"/>
</dbReference>
<evidence type="ECO:0000256" key="7">
    <source>
        <dbReference type="ARBA" id="ARBA00023136"/>
    </source>
</evidence>
<dbReference type="InterPro" id="IPR029962">
    <property type="entry name" value="TBL"/>
</dbReference>
<dbReference type="Proteomes" id="UP000287651">
    <property type="component" value="Unassembled WGS sequence"/>
</dbReference>
<gene>
    <name evidence="11" type="ORF">B296_00013791</name>
</gene>
<comment type="caution">
    <text evidence="11">The sequence shown here is derived from an EMBL/GenBank/DDBJ whole genome shotgun (WGS) entry which is preliminary data.</text>
</comment>
<sequence>MASPGIGRGGLVSGFLLCFLVLQALAGASGVFIGLRRHQGGAQRRRPTGQTACDLFSGSWVRDDSYPLYQSLSCPIIDPEFNCQLYGRPDTEYQRYRWRPGGCELPRYGEDGDVRGRLARAESVAVLNLHARRRGAAVADPVRQRRAALHLQVPGWFASRLPKIFVTLKLFDPTTQPLWLLQDSGVSVSFYRAPYLVDIDVVQGRRILMLNEITGNGEAWKGADVLCFNSGHWWTHKGALQGCNSRLIFLLVCCDLVDHNKDKLCRWDYMGDAGSFYEDMDRLVAFQKGMNTWANWVDANVDRTKTKVFFQSISPTHYK</sequence>
<dbReference type="Pfam" id="PF13839">
    <property type="entry name" value="PC-Esterase"/>
    <property type="match status" value="2"/>
</dbReference>
<keyword evidence="7" id="KW-0472">Membrane</keyword>
<feature type="domain" description="Trichome birefringence-like C-terminal" evidence="9">
    <location>
        <begin position="264"/>
        <end position="319"/>
    </location>
</feature>
<dbReference type="Pfam" id="PF14416">
    <property type="entry name" value="PMR5N"/>
    <property type="match status" value="1"/>
</dbReference>
<feature type="chain" id="PRO_5019263677" evidence="8">
    <location>
        <begin position="31"/>
        <end position="319"/>
    </location>
</feature>
<dbReference type="PANTHER" id="PTHR32285">
    <property type="entry name" value="PROTEIN TRICHOME BIREFRINGENCE-LIKE 9-RELATED"/>
    <property type="match status" value="1"/>
</dbReference>
<dbReference type="GO" id="GO:1990538">
    <property type="term" value="F:xylan O-acetyltransferase activity"/>
    <property type="evidence" value="ECO:0007669"/>
    <property type="project" value="UniProtKB-ARBA"/>
</dbReference>
<organism evidence="11 12">
    <name type="scientific">Ensete ventricosum</name>
    <name type="common">Abyssinian banana</name>
    <name type="synonym">Musa ensete</name>
    <dbReference type="NCBI Taxonomy" id="4639"/>
    <lineage>
        <taxon>Eukaryota</taxon>
        <taxon>Viridiplantae</taxon>
        <taxon>Streptophyta</taxon>
        <taxon>Embryophyta</taxon>
        <taxon>Tracheophyta</taxon>
        <taxon>Spermatophyta</taxon>
        <taxon>Magnoliopsida</taxon>
        <taxon>Liliopsida</taxon>
        <taxon>Zingiberales</taxon>
        <taxon>Musaceae</taxon>
        <taxon>Ensete</taxon>
    </lineage>
</organism>
<accession>A0A427AV01</accession>
<proteinExistence type="inferred from homology"/>
<evidence type="ECO:0000256" key="3">
    <source>
        <dbReference type="ARBA" id="ARBA00022692"/>
    </source>
</evidence>
<dbReference type="EMBL" id="AMZH03001247">
    <property type="protein sequence ID" value="RRT80035.1"/>
    <property type="molecule type" value="Genomic_DNA"/>
</dbReference>
<name>A0A427AV01_ENSVE</name>